<dbReference type="Proteomes" id="UP000077266">
    <property type="component" value="Unassembled WGS sequence"/>
</dbReference>
<feature type="coiled-coil region" evidence="1">
    <location>
        <begin position="37"/>
        <end position="64"/>
    </location>
</feature>
<feature type="compositionally biased region" description="Polar residues" evidence="2">
    <location>
        <begin position="108"/>
        <end position="119"/>
    </location>
</feature>
<feature type="compositionally biased region" description="Low complexity" evidence="2">
    <location>
        <begin position="121"/>
        <end position="136"/>
    </location>
</feature>
<dbReference type="EMBL" id="KV426046">
    <property type="protein sequence ID" value="KZV90557.1"/>
    <property type="molecule type" value="Genomic_DNA"/>
</dbReference>
<dbReference type="InParanoid" id="A0A165GI74"/>
<accession>A0A165GI74</accession>
<evidence type="ECO:0000313" key="4">
    <source>
        <dbReference type="Proteomes" id="UP000077266"/>
    </source>
</evidence>
<evidence type="ECO:0000313" key="3">
    <source>
        <dbReference type="EMBL" id="KZV90557.1"/>
    </source>
</evidence>
<name>A0A165GI74_EXIGL</name>
<gene>
    <name evidence="3" type="ORF">EXIGLDRAFT_117994</name>
</gene>
<keyword evidence="1" id="KW-0175">Coiled coil</keyword>
<evidence type="ECO:0000256" key="1">
    <source>
        <dbReference type="SAM" id="Coils"/>
    </source>
</evidence>
<feature type="region of interest" description="Disordered" evidence="2">
    <location>
        <begin position="74"/>
        <end position="218"/>
    </location>
</feature>
<organism evidence="3 4">
    <name type="scientific">Exidia glandulosa HHB12029</name>
    <dbReference type="NCBI Taxonomy" id="1314781"/>
    <lineage>
        <taxon>Eukaryota</taxon>
        <taxon>Fungi</taxon>
        <taxon>Dikarya</taxon>
        <taxon>Basidiomycota</taxon>
        <taxon>Agaricomycotina</taxon>
        <taxon>Agaricomycetes</taxon>
        <taxon>Auriculariales</taxon>
        <taxon>Exidiaceae</taxon>
        <taxon>Exidia</taxon>
    </lineage>
</organism>
<evidence type="ECO:0000256" key="2">
    <source>
        <dbReference type="SAM" id="MobiDB-lite"/>
    </source>
</evidence>
<sequence length="241" mass="25973">MSADDDYERRSAQLATILERQKGVRTRIAASDDLDEQMRLEELLEDLVQKADRLENLTKSAHARIARVRSLEDNVDHKPTPGILTPALTPARPRKYKGGSEDEAMASASDTPDNVSNYGLGSPVGPVGPIGPVKRVTQSPEKKLNKQGTPTIPKPERVEIDLTLDSDDEVEPQAPPILLHTPRRPSPTQGLGDTPASQAPSSSPRRSPSQSSPRNASVRVLAAVTTPSTDPLPGRVRAPPS</sequence>
<feature type="compositionally biased region" description="Low complexity" evidence="2">
    <location>
        <begin position="195"/>
        <end position="217"/>
    </location>
</feature>
<feature type="compositionally biased region" description="Acidic residues" evidence="2">
    <location>
        <begin position="162"/>
        <end position="171"/>
    </location>
</feature>
<reference evidence="3 4" key="1">
    <citation type="journal article" date="2016" name="Mol. Biol. Evol.">
        <title>Comparative Genomics of Early-Diverging Mushroom-Forming Fungi Provides Insights into the Origins of Lignocellulose Decay Capabilities.</title>
        <authorList>
            <person name="Nagy L.G."/>
            <person name="Riley R."/>
            <person name="Tritt A."/>
            <person name="Adam C."/>
            <person name="Daum C."/>
            <person name="Floudas D."/>
            <person name="Sun H."/>
            <person name="Yadav J.S."/>
            <person name="Pangilinan J."/>
            <person name="Larsson K.H."/>
            <person name="Matsuura K."/>
            <person name="Barry K."/>
            <person name="Labutti K."/>
            <person name="Kuo R."/>
            <person name="Ohm R.A."/>
            <person name="Bhattacharya S.S."/>
            <person name="Shirouzu T."/>
            <person name="Yoshinaga Y."/>
            <person name="Martin F.M."/>
            <person name="Grigoriev I.V."/>
            <person name="Hibbett D.S."/>
        </authorList>
    </citation>
    <scope>NUCLEOTIDE SEQUENCE [LARGE SCALE GENOMIC DNA]</scope>
    <source>
        <strain evidence="3 4">HHB12029</strain>
    </source>
</reference>
<dbReference type="AlphaFoldDB" id="A0A165GI74"/>
<keyword evidence="4" id="KW-1185">Reference proteome</keyword>
<protein>
    <submittedName>
        <fullName evidence="3">Uncharacterized protein</fullName>
    </submittedName>
</protein>
<proteinExistence type="predicted"/>